<protein>
    <submittedName>
        <fullName evidence="3">Uncharacterized protein</fullName>
    </submittedName>
</protein>
<organism evidence="3 4">
    <name type="scientific">Pseudopedobacter saltans (strain ATCC 51119 / DSM 12145 / JCM 21818 / CCUG 39354 / LMG 10337 / NBRC 100064 / NCIMB 13643)</name>
    <name type="common">Pedobacter saltans</name>
    <dbReference type="NCBI Taxonomy" id="762903"/>
    <lineage>
        <taxon>Bacteria</taxon>
        <taxon>Pseudomonadati</taxon>
        <taxon>Bacteroidota</taxon>
        <taxon>Sphingobacteriia</taxon>
        <taxon>Sphingobacteriales</taxon>
        <taxon>Sphingobacteriaceae</taxon>
        <taxon>Pseudopedobacter</taxon>
    </lineage>
</organism>
<gene>
    <name evidence="3" type="ordered locus">Pedsa_0501</name>
</gene>
<accession>F0S6K6</accession>
<name>F0S6K6_PSESL</name>
<evidence type="ECO:0000256" key="2">
    <source>
        <dbReference type="SAM" id="SignalP"/>
    </source>
</evidence>
<feature type="region of interest" description="Disordered" evidence="1">
    <location>
        <begin position="136"/>
        <end position="161"/>
    </location>
</feature>
<dbReference type="AlphaFoldDB" id="F0S6K6"/>
<dbReference type="Proteomes" id="UP000000310">
    <property type="component" value="Chromosome"/>
</dbReference>
<keyword evidence="4" id="KW-1185">Reference proteome</keyword>
<reference evidence="3 4" key="1">
    <citation type="journal article" date="2011" name="Stand. Genomic Sci.">
        <title>Complete genome sequence of the gliding, heparinolytic Pedobacter saltans type strain (113).</title>
        <authorList>
            <person name="Liolios K."/>
            <person name="Sikorski J."/>
            <person name="Lu M."/>
            <person name="Nolan M."/>
            <person name="Lapidus A."/>
            <person name="Lucas S."/>
            <person name="Hammon N."/>
            <person name="Deshpande S."/>
            <person name="Cheng J.F."/>
            <person name="Tapia R."/>
            <person name="Han C."/>
            <person name="Goodwin L."/>
            <person name="Pitluck S."/>
            <person name="Huntemann M."/>
            <person name="Ivanova N."/>
            <person name="Pagani I."/>
            <person name="Mavromatis K."/>
            <person name="Ovchinikova G."/>
            <person name="Pati A."/>
            <person name="Chen A."/>
            <person name="Palaniappan K."/>
            <person name="Land M."/>
            <person name="Hauser L."/>
            <person name="Brambilla E.M."/>
            <person name="Kotsyurbenko O."/>
            <person name="Rohde M."/>
            <person name="Tindall B.J."/>
            <person name="Abt B."/>
            <person name="Goker M."/>
            <person name="Detter J.C."/>
            <person name="Woyke T."/>
            <person name="Bristow J."/>
            <person name="Eisen J.A."/>
            <person name="Markowitz V."/>
            <person name="Hugenholtz P."/>
            <person name="Klenk H.P."/>
            <person name="Kyrpides N.C."/>
        </authorList>
    </citation>
    <scope>NUCLEOTIDE SEQUENCE [LARGE SCALE GENOMIC DNA]</scope>
    <source>
        <strain evidence="4">ATCC 51119 / DSM 12145 / JCM 21818 / LMG 10337 / NBRC 100064 / NCIMB 13643</strain>
    </source>
</reference>
<dbReference type="EMBL" id="CP002545">
    <property type="protein sequence ID" value="ADY51082.1"/>
    <property type="molecule type" value="Genomic_DNA"/>
</dbReference>
<reference evidence="4" key="2">
    <citation type="submission" date="2011-02" db="EMBL/GenBank/DDBJ databases">
        <title>The complete genome of Pedobacter saltans DSM 12145.</title>
        <authorList>
            <consortium name="US DOE Joint Genome Institute (JGI-PGF)"/>
            <person name="Lucas S."/>
            <person name="Copeland A."/>
            <person name="Lapidus A."/>
            <person name="Bruce D."/>
            <person name="Goodwin L."/>
            <person name="Pitluck S."/>
            <person name="Kyrpides N."/>
            <person name="Mavromatis K."/>
            <person name="Pagani I."/>
            <person name="Ivanova N."/>
            <person name="Ovchinnikova G."/>
            <person name="Lu M."/>
            <person name="Detter J.C."/>
            <person name="Han C."/>
            <person name="Land M."/>
            <person name="Hauser L."/>
            <person name="Markowitz V."/>
            <person name="Cheng J.-F."/>
            <person name="Hugenholtz P."/>
            <person name="Woyke T."/>
            <person name="Wu D."/>
            <person name="Tindall B."/>
            <person name="Pomrenke H.G."/>
            <person name="Brambilla E."/>
            <person name="Klenk H.-P."/>
            <person name="Eisen J.A."/>
        </authorList>
    </citation>
    <scope>NUCLEOTIDE SEQUENCE [LARGE SCALE GENOMIC DNA]</scope>
    <source>
        <strain evidence="4">ATCC 51119 / DSM 12145 / JCM 21818 / LMG 10337 / NBRC 100064 / NCIMB 13643</strain>
    </source>
</reference>
<dbReference type="OrthoDB" id="799522at2"/>
<evidence type="ECO:0000313" key="4">
    <source>
        <dbReference type="Proteomes" id="UP000000310"/>
    </source>
</evidence>
<dbReference type="eggNOG" id="ENOG5032SGC">
    <property type="taxonomic scope" value="Bacteria"/>
</dbReference>
<proteinExistence type="predicted"/>
<feature type="signal peptide" evidence="2">
    <location>
        <begin position="1"/>
        <end position="21"/>
    </location>
</feature>
<evidence type="ECO:0000256" key="1">
    <source>
        <dbReference type="SAM" id="MobiDB-lite"/>
    </source>
</evidence>
<feature type="chain" id="PRO_5003256761" evidence="2">
    <location>
        <begin position="22"/>
        <end position="161"/>
    </location>
</feature>
<evidence type="ECO:0000313" key="3">
    <source>
        <dbReference type="EMBL" id="ADY51082.1"/>
    </source>
</evidence>
<dbReference type="HOGENOM" id="CLU_098578_0_0_10"/>
<dbReference type="KEGG" id="psn:Pedsa_0501"/>
<dbReference type="RefSeq" id="WP_013631585.1">
    <property type="nucleotide sequence ID" value="NC_015177.1"/>
</dbReference>
<keyword evidence="2" id="KW-0732">Signal</keyword>
<sequence length="161" mass="18975">MNLKNVLLAFILLFGIKCAEAQVSVNVNIGTQPLWGPVGYQHVDYYYLPEIETYYYVPKRQFIYINGGNWVFSSSLPYRHRHYNLYGGHKVVINQPYAYKHHKHYKVKYAQFHGPYQPVLRDHRHASYHRQPVYVKQHKGGNGHGNKHHGHHKHKGKGHKH</sequence>
<dbReference type="STRING" id="762903.Pedsa_0501"/>